<dbReference type="PROSITE" id="PS52029">
    <property type="entry name" value="LD_TPASE"/>
    <property type="match status" value="1"/>
</dbReference>
<dbReference type="InterPro" id="IPR002477">
    <property type="entry name" value="Peptidoglycan-bd-like"/>
</dbReference>
<feature type="compositionally biased region" description="Low complexity" evidence="8">
    <location>
        <begin position="365"/>
        <end position="396"/>
    </location>
</feature>
<evidence type="ECO:0000256" key="9">
    <source>
        <dbReference type="SAM" id="SignalP"/>
    </source>
</evidence>
<dbReference type="InterPro" id="IPR038063">
    <property type="entry name" value="Transpep_catalytic_dom"/>
</dbReference>
<keyword evidence="9" id="KW-0732">Signal</keyword>
<dbReference type="InterPro" id="IPR036365">
    <property type="entry name" value="PGBD-like_sf"/>
</dbReference>
<dbReference type="CDD" id="cd16913">
    <property type="entry name" value="YkuD_like"/>
    <property type="match status" value="1"/>
</dbReference>
<dbReference type="InterPro" id="IPR036366">
    <property type="entry name" value="PGBDSf"/>
</dbReference>
<dbReference type="GO" id="GO:0016740">
    <property type="term" value="F:transferase activity"/>
    <property type="evidence" value="ECO:0007669"/>
    <property type="project" value="UniProtKB-KW"/>
</dbReference>
<dbReference type="PANTHER" id="PTHR41533">
    <property type="entry name" value="L,D-TRANSPEPTIDASE HI_1667-RELATED"/>
    <property type="match status" value="1"/>
</dbReference>
<dbReference type="SUPFAM" id="SSF47090">
    <property type="entry name" value="PGBD-like"/>
    <property type="match status" value="1"/>
</dbReference>
<dbReference type="GO" id="GO:0071555">
    <property type="term" value="P:cell wall organization"/>
    <property type="evidence" value="ECO:0007669"/>
    <property type="project" value="UniProtKB-UniRule"/>
</dbReference>
<dbReference type="GO" id="GO:0008360">
    <property type="term" value="P:regulation of cell shape"/>
    <property type="evidence" value="ECO:0007669"/>
    <property type="project" value="UniProtKB-UniRule"/>
</dbReference>
<dbReference type="OrthoDB" id="9778545at2"/>
<feature type="active site" description="Nucleophile" evidence="7">
    <location>
        <position position="291"/>
    </location>
</feature>
<dbReference type="GO" id="GO:0009252">
    <property type="term" value="P:peptidoglycan biosynthetic process"/>
    <property type="evidence" value="ECO:0007669"/>
    <property type="project" value="UniProtKB-UniPathway"/>
</dbReference>
<accession>A0A317MZS7</accession>
<dbReference type="RefSeq" id="WP_110016704.1">
    <property type="nucleotide sequence ID" value="NZ_QGTJ01000001.1"/>
</dbReference>
<feature type="signal peptide" evidence="9">
    <location>
        <begin position="1"/>
        <end position="24"/>
    </location>
</feature>
<dbReference type="Proteomes" id="UP000246569">
    <property type="component" value="Unassembled WGS sequence"/>
</dbReference>
<evidence type="ECO:0000259" key="10">
    <source>
        <dbReference type="PROSITE" id="PS52029"/>
    </source>
</evidence>
<evidence type="ECO:0000256" key="1">
    <source>
        <dbReference type="ARBA" id="ARBA00004752"/>
    </source>
</evidence>
<gene>
    <name evidence="11" type="ORF">C7443_101192</name>
</gene>
<feature type="region of interest" description="Disordered" evidence="8">
    <location>
        <begin position="357"/>
        <end position="425"/>
    </location>
</feature>
<comment type="pathway">
    <text evidence="1 7">Cell wall biogenesis; peptidoglycan biosynthesis.</text>
</comment>
<evidence type="ECO:0000256" key="5">
    <source>
        <dbReference type="ARBA" id="ARBA00022984"/>
    </source>
</evidence>
<dbReference type="Gene3D" id="1.10.101.10">
    <property type="entry name" value="PGBD-like superfamily/PGBD"/>
    <property type="match status" value="1"/>
</dbReference>
<evidence type="ECO:0000313" key="11">
    <source>
        <dbReference type="EMBL" id="PWV65707.1"/>
    </source>
</evidence>
<evidence type="ECO:0000313" key="12">
    <source>
        <dbReference type="Proteomes" id="UP000246569"/>
    </source>
</evidence>
<evidence type="ECO:0000256" key="3">
    <source>
        <dbReference type="ARBA" id="ARBA00022679"/>
    </source>
</evidence>
<dbReference type="SUPFAM" id="SSF141523">
    <property type="entry name" value="L,D-transpeptidase catalytic domain-like"/>
    <property type="match status" value="1"/>
</dbReference>
<keyword evidence="5 7" id="KW-0573">Peptidoglycan synthesis</keyword>
<dbReference type="Pfam" id="PF03734">
    <property type="entry name" value="YkuD"/>
    <property type="match status" value="1"/>
</dbReference>
<keyword evidence="6 7" id="KW-0961">Cell wall biogenesis/degradation</keyword>
<feature type="active site" description="Proton donor/acceptor" evidence="7">
    <location>
        <position position="272"/>
    </location>
</feature>
<name>A0A317MZS7_9GAMM</name>
<dbReference type="PANTHER" id="PTHR41533:SF2">
    <property type="entry name" value="BLR7131 PROTEIN"/>
    <property type="match status" value="1"/>
</dbReference>
<dbReference type="UniPathway" id="UPA00219"/>
<sequence>MLSRQMLSAALAAVLLCSSGAAFADNPDLGQLQQELQRLQSLDKPEPATPNGWKRGAAARSGEQLRARLQEWGYDPGHGDAGLEAALKDFQRVNHLKASGVLDANTRKRLQLPREARIARLSNRLDTEAEKPVDMSSPRHIVVNIPAFRLRAYEDGKPVLESPVVVGRPKRPTPELSVAMRAVKYNPTWTAPPTIVKEDLLPLLSRDPAAFARRGMVVLDSKNRQISPSAIGGISPGRFYSAGYRLVQPAGDRNALGKLKFEITNTPSVYMHDTNHRSDFGKPVRALSSGCVRVQQYLPLAAWLLSRNEADIQSRIDRGRTASEAAPDIPVDFVYWLAEVNDGHIVYLDDVYDRLDQPRRPAPKPAAEPATPSSEPSAPAGTTTASAAVSSTDVASITLQPATPPSFLETTPPQVTPVDPTTAAR</sequence>
<feature type="chain" id="PRO_5016331321" evidence="9">
    <location>
        <begin position="25"/>
        <end position="425"/>
    </location>
</feature>
<evidence type="ECO:0000256" key="2">
    <source>
        <dbReference type="ARBA" id="ARBA00005992"/>
    </source>
</evidence>
<protein>
    <submittedName>
        <fullName evidence="11">Putative peptidoglycan binding protein</fullName>
    </submittedName>
</protein>
<dbReference type="AlphaFoldDB" id="A0A317MZS7"/>
<keyword evidence="4 7" id="KW-0133">Cell shape</keyword>
<evidence type="ECO:0000256" key="8">
    <source>
        <dbReference type="SAM" id="MobiDB-lite"/>
    </source>
</evidence>
<proteinExistence type="inferred from homology"/>
<keyword evidence="12" id="KW-1185">Reference proteome</keyword>
<dbReference type="GO" id="GO:0004180">
    <property type="term" value="F:carboxypeptidase activity"/>
    <property type="evidence" value="ECO:0007669"/>
    <property type="project" value="UniProtKB-ARBA"/>
</dbReference>
<reference evidence="11 12" key="1">
    <citation type="submission" date="2018-05" db="EMBL/GenBank/DDBJ databases">
        <title>Genomic Encyclopedia of Type Strains, Phase IV (KMG-IV): sequencing the most valuable type-strain genomes for metagenomic binning, comparative biology and taxonomic classification.</title>
        <authorList>
            <person name="Goeker M."/>
        </authorList>
    </citation>
    <scope>NUCLEOTIDE SEQUENCE [LARGE SCALE GENOMIC DNA]</scope>
    <source>
        <strain evidence="11 12">DSM 23606</strain>
    </source>
</reference>
<keyword evidence="3" id="KW-0808">Transferase</keyword>
<feature type="compositionally biased region" description="Low complexity" evidence="8">
    <location>
        <begin position="410"/>
        <end position="425"/>
    </location>
</feature>
<comment type="similarity">
    <text evidence="2">Belongs to the YkuD family.</text>
</comment>
<evidence type="ECO:0000256" key="4">
    <source>
        <dbReference type="ARBA" id="ARBA00022960"/>
    </source>
</evidence>
<dbReference type="InterPro" id="IPR052905">
    <property type="entry name" value="LD-transpeptidase_YkuD-like"/>
</dbReference>
<comment type="caution">
    <text evidence="11">The sequence shown here is derived from an EMBL/GenBank/DDBJ whole genome shotgun (WGS) entry which is preliminary data.</text>
</comment>
<evidence type="ECO:0000256" key="7">
    <source>
        <dbReference type="PROSITE-ProRule" id="PRU01373"/>
    </source>
</evidence>
<dbReference type="InterPro" id="IPR005490">
    <property type="entry name" value="LD_TPept_cat_dom"/>
</dbReference>
<evidence type="ECO:0000256" key="6">
    <source>
        <dbReference type="ARBA" id="ARBA00023316"/>
    </source>
</evidence>
<dbReference type="Pfam" id="PF01471">
    <property type="entry name" value="PG_binding_1"/>
    <property type="match status" value="1"/>
</dbReference>
<organism evidence="11 12">
    <name type="scientific">Plasticicumulans acidivorans</name>
    <dbReference type="NCBI Taxonomy" id="886464"/>
    <lineage>
        <taxon>Bacteria</taxon>
        <taxon>Pseudomonadati</taxon>
        <taxon>Pseudomonadota</taxon>
        <taxon>Gammaproteobacteria</taxon>
        <taxon>Candidatus Competibacteraceae</taxon>
        <taxon>Plasticicumulans</taxon>
    </lineage>
</organism>
<dbReference type="EMBL" id="QGTJ01000001">
    <property type="protein sequence ID" value="PWV65707.1"/>
    <property type="molecule type" value="Genomic_DNA"/>
</dbReference>
<feature type="domain" description="L,D-TPase catalytic" evidence="10">
    <location>
        <begin position="139"/>
        <end position="315"/>
    </location>
</feature>
<dbReference type="Gene3D" id="2.40.440.10">
    <property type="entry name" value="L,D-transpeptidase catalytic domain-like"/>
    <property type="match status" value="1"/>
</dbReference>